<protein>
    <submittedName>
        <fullName evidence="2">Uncharacterized protein</fullName>
    </submittedName>
</protein>
<reference evidence="2" key="1">
    <citation type="journal article" date="2023" name="Science">
        <title>Genome structures resolve the early diversification of teleost fishes.</title>
        <authorList>
            <person name="Parey E."/>
            <person name="Louis A."/>
            <person name="Montfort J."/>
            <person name="Bouchez O."/>
            <person name="Roques C."/>
            <person name="Iampietro C."/>
            <person name="Lluch J."/>
            <person name="Castinel A."/>
            <person name="Donnadieu C."/>
            <person name="Desvignes T."/>
            <person name="Floi Bucao C."/>
            <person name="Jouanno E."/>
            <person name="Wen M."/>
            <person name="Mejri S."/>
            <person name="Dirks R."/>
            <person name="Jansen H."/>
            <person name="Henkel C."/>
            <person name="Chen W.J."/>
            <person name="Zahm M."/>
            <person name="Cabau C."/>
            <person name="Klopp C."/>
            <person name="Thompson A.W."/>
            <person name="Robinson-Rechavi M."/>
            <person name="Braasch I."/>
            <person name="Lecointre G."/>
            <person name="Bobe J."/>
            <person name="Postlethwait J.H."/>
            <person name="Berthelot C."/>
            <person name="Roest Crollius H."/>
            <person name="Guiguen Y."/>
        </authorList>
    </citation>
    <scope>NUCLEOTIDE SEQUENCE</scope>
    <source>
        <strain evidence="2">WJC10195</strain>
    </source>
</reference>
<accession>A0A9Q1FG04</accession>
<sequence>MLRSPSRIHFDGEAIAARTLLSGALGSRGVAAALLSHTNERAAHPPPALSQWSRQPGRREGGREKERGATSLVEEEEEEEKSQSVPGNAGVQLTG</sequence>
<dbReference type="Proteomes" id="UP001152622">
    <property type="component" value="Chromosome 6"/>
</dbReference>
<feature type="compositionally biased region" description="Polar residues" evidence="1">
    <location>
        <begin position="83"/>
        <end position="95"/>
    </location>
</feature>
<gene>
    <name evidence="2" type="ORF">SKAU_G00203630</name>
</gene>
<proteinExistence type="predicted"/>
<dbReference type="EMBL" id="JAINUF010000006">
    <property type="protein sequence ID" value="KAJ8357569.1"/>
    <property type="molecule type" value="Genomic_DNA"/>
</dbReference>
<evidence type="ECO:0000313" key="3">
    <source>
        <dbReference type="Proteomes" id="UP001152622"/>
    </source>
</evidence>
<evidence type="ECO:0000313" key="2">
    <source>
        <dbReference type="EMBL" id="KAJ8357569.1"/>
    </source>
</evidence>
<evidence type="ECO:0000256" key="1">
    <source>
        <dbReference type="SAM" id="MobiDB-lite"/>
    </source>
</evidence>
<dbReference type="AlphaFoldDB" id="A0A9Q1FG04"/>
<comment type="caution">
    <text evidence="2">The sequence shown here is derived from an EMBL/GenBank/DDBJ whole genome shotgun (WGS) entry which is preliminary data.</text>
</comment>
<name>A0A9Q1FG04_SYNKA</name>
<keyword evidence="3" id="KW-1185">Reference proteome</keyword>
<feature type="compositionally biased region" description="Basic and acidic residues" evidence="1">
    <location>
        <begin position="57"/>
        <end position="68"/>
    </location>
</feature>
<organism evidence="2 3">
    <name type="scientific">Synaphobranchus kaupii</name>
    <name type="common">Kaup's arrowtooth eel</name>
    <dbReference type="NCBI Taxonomy" id="118154"/>
    <lineage>
        <taxon>Eukaryota</taxon>
        <taxon>Metazoa</taxon>
        <taxon>Chordata</taxon>
        <taxon>Craniata</taxon>
        <taxon>Vertebrata</taxon>
        <taxon>Euteleostomi</taxon>
        <taxon>Actinopterygii</taxon>
        <taxon>Neopterygii</taxon>
        <taxon>Teleostei</taxon>
        <taxon>Anguilliformes</taxon>
        <taxon>Synaphobranchidae</taxon>
        <taxon>Synaphobranchus</taxon>
    </lineage>
</organism>
<feature type="region of interest" description="Disordered" evidence="1">
    <location>
        <begin position="38"/>
        <end position="95"/>
    </location>
</feature>